<feature type="domain" description="SsuA/THI5-like" evidence="2">
    <location>
        <begin position="118"/>
        <end position="322"/>
    </location>
</feature>
<dbReference type="PANTHER" id="PTHR31528">
    <property type="entry name" value="4-AMINO-5-HYDROXYMETHYL-2-METHYLPYRIMIDINE PHOSPHATE SYNTHASE THI11-RELATED"/>
    <property type="match status" value="1"/>
</dbReference>
<accession>A0A0J1BHB2</accession>
<keyword evidence="4" id="KW-1185">Reference proteome</keyword>
<reference evidence="3" key="1">
    <citation type="submission" date="2015-05" db="EMBL/GenBank/DDBJ databases">
        <title>Permanent draft genome of Rhodopirellula islandicus K833.</title>
        <authorList>
            <person name="Kizina J."/>
            <person name="Richter M."/>
            <person name="Glockner F.O."/>
            <person name="Harder J."/>
        </authorList>
    </citation>
    <scope>NUCLEOTIDE SEQUENCE [LARGE SCALE GENOMIC DNA]</scope>
    <source>
        <strain evidence="3">K833</strain>
    </source>
</reference>
<protein>
    <submittedName>
        <fullName evidence="3">ABC transporter</fullName>
    </submittedName>
</protein>
<sequence length="400" mass="42955">MRSPIHVASVRGGRAVLIASSQQAAVRVRPGRMGAELEPASPLASGDPSNGRAKSDRTGMFMARRQHNVGVFGWLTAGCLLSIFAGGCSQRTEITSGDAADESATHVSVQLNWYPEVEHGGVYQSAVDGTYESLGLNVEIQSGGRATPVASELAMGRSQFAITNADDVVLFRAQGADVVAVMAAVQDHPRCILVRADSGVESLDDLSGMTLQRQAGRAFLAFLEQGGYLNDVRQVPYHNSIAAMVTDPKIAVQAYSVAEPLIAEQQGLEVRTLMISELGWNPYSSVLVTTGDMIRESPEVVREMVAGTVAGWKTFLETPEQANAAILQANQHGMTEEALRFGAEQMIPLAMPSGNRDEVGTMRADRWQTLVNQMVELKLVESDSVKAEDCFTTEFLAPAE</sequence>
<dbReference type="InterPro" id="IPR015168">
    <property type="entry name" value="SsuA/THI5"/>
</dbReference>
<evidence type="ECO:0000313" key="3">
    <source>
        <dbReference type="EMBL" id="KLU05915.1"/>
    </source>
</evidence>
<comment type="caution">
    <text evidence="3">The sequence shown here is derived from an EMBL/GenBank/DDBJ whole genome shotgun (WGS) entry which is preliminary data.</text>
</comment>
<feature type="region of interest" description="Disordered" evidence="1">
    <location>
        <begin position="31"/>
        <end position="56"/>
    </location>
</feature>
<dbReference type="PATRIC" id="fig|595434.4.peg.1685"/>
<dbReference type="AlphaFoldDB" id="A0A0J1BHB2"/>
<evidence type="ECO:0000313" key="4">
    <source>
        <dbReference type="Proteomes" id="UP000036367"/>
    </source>
</evidence>
<dbReference type="PANTHER" id="PTHR31528:SF3">
    <property type="entry name" value="THIAMINE BIOSYNTHESIS PROTEIN HI_0357-RELATED"/>
    <property type="match status" value="1"/>
</dbReference>
<dbReference type="GO" id="GO:0009228">
    <property type="term" value="P:thiamine biosynthetic process"/>
    <property type="evidence" value="ECO:0007669"/>
    <property type="project" value="InterPro"/>
</dbReference>
<dbReference type="EMBL" id="LECT01000016">
    <property type="protein sequence ID" value="KLU05915.1"/>
    <property type="molecule type" value="Genomic_DNA"/>
</dbReference>
<dbReference type="Pfam" id="PF09084">
    <property type="entry name" value="NMT1"/>
    <property type="match status" value="1"/>
</dbReference>
<dbReference type="InterPro" id="IPR027939">
    <property type="entry name" value="NMT1/THI5"/>
</dbReference>
<evidence type="ECO:0000256" key="1">
    <source>
        <dbReference type="SAM" id="MobiDB-lite"/>
    </source>
</evidence>
<name>A0A0J1BHB2_RHOIS</name>
<gene>
    <name evidence="3" type="ORF">RISK_001766</name>
</gene>
<organism evidence="3 4">
    <name type="scientific">Rhodopirellula islandica</name>
    <dbReference type="NCBI Taxonomy" id="595434"/>
    <lineage>
        <taxon>Bacteria</taxon>
        <taxon>Pseudomonadati</taxon>
        <taxon>Planctomycetota</taxon>
        <taxon>Planctomycetia</taxon>
        <taxon>Pirellulales</taxon>
        <taxon>Pirellulaceae</taxon>
        <taxon>Rhodopirellula</taxon>
    </lineage>
</organism>
<dbReference type="Gene3D" id="3.40.190.10">
    <property type="entry name" value="Periplasmic binding protein-like II"/>
    <property type="match status" value="2"/>
</dbReference>
<proteinExistence type="predicted"/>
<evidence type="ECO:0000259" key="2">
    <source>
        <dbReference type="Pfam" id="PF09084"/>
    </source>
</evidence>
<dbReference type="SUPFAM" id="SSF53850">
    <property type="entry name" value="Periplasmic binding protein-like II"/>
    <property type="match status" value="1"/>
</dbReference>
<dbReference type="STRING" id="595434.RISK_001766"/>
<dbReference type="Proteomes" id="UP000036367">
    <property type="component" value="Unassembled WGS sequence"/>
</dbReference>